<feature type="signal peptide" evidence="1">
    <location>
        <begin position="1"/>
        <end position="20"/>
    </location>
</feature>
<dbReference type="Proteomes" id="UP000503447">
    <property type="component" value="Chromosome"/>
</dbReference>
<dbReference type="KEGG" id="ftj:FTUN_5155"/>
<feature type="chain" id="PRO_5027061394" description="Lipocalin-like domain-containing protein" evidence="1">
    <location>
        <begin position="21"/>
        <end position="129"/>
    </location>
</feature>
<name>A0A6M5YVN9_9BACT</name>
<keyword evidence="3" id="KW-1185">Reference proteome</keyword>
<accession>A0A6M5YVN9</accession>
<dbReference type="AlphaFoldDB" id="A0A6M5YVN9"/>
<dbReference type="EMBL" id="CP053452">
    <property type="protein sequence ID" value="QJW97580.1"/>
    <property type="molecule type" value="Genomic_DNA"/>
</dbReference>
<reference evidence="3" key="1">
    <citation type="submission" date="2020-05" db="EMBL/GenBank/DDBJ databases">
        <title>Frigoriglobus tundricola gen. nov., sp. nov., a psychrotolerant cellulolytic planctomycete of the family Gemmataceae with two divergent copies of 16S rRNA gene.</title>
        <authorList>
            <person name="Kulichevskaya I.S."/>
            <person name="Ivanova A.A."/>
            <person name="Naumoff D.G."/>
            <person name="Beletsky A.V."/>
            <person name="Rijpstra W.I.C."/>
            <person name="Sinninghe Damste J.S."/>
            <person name="Mardanov A.V."/>
            <person name="Ravin N.V."/>
            <person name="Dedysh S.N."/>
        </authorList>
    </citation>
    <scope>NUCLEOTIDE SEQUENCE [LARGE SCALE GENOMIC DNA]</scope>
    <source>
        <strain evidence="3">PL17</strain>
    </source>
</reference>
<evidence type="ECO:0000313" key="2">
    <source>
        <dbReference type="EMBL" id="QJW97580.1"/>
    </source>
</evidence>
<keyword evidence="1" id="KW-0732">Signal</keyword>
<evidence type="ECO:0008006" key="4">
    <source>
        <dbReference type="Google" id="ProtNLM"/>
    </source>
</evidence>
<proteinExistence type="predicted"/>
<dbReference type="RefSeq" id="WP_171472923.1">
    <property type="nucleotide sequence ID" value="NZ_CP053452.2"/>
</dbReference>
<evidence type="ECO:0000313" key="3">
    <source>
        <dbReference type="Proteomes" id="UP000503447"/>
    </source>
</evidence>
<gene>
    <name evidence="2" type="ORF">FTUN_5155</name>
</gene>
<sequence length="129" mass="13828">MTRYALVSLAALAFAGAAGAQSPDLTGKWSGYWASDKNGHTGPLNATFVPQGDSSYRVTYRGRFAKVIPFRYSTTMDVVGTGDGVVLLSAEKRLGPMGTFRTTATATGSNFDATFTSRRDSGRFVLSRR</sequence>
<evidence type="ECO:0000256" key="1">
    <source>
        <dbReference type="SAM" id="SignalP"/>
    </source>
</evidence>
<organism evidence="2 3">
    <name type="scientific">Frigoriglobus tundricola</name>
    <dbReference type="NCBI Taxonomy" id="2774151"/>
    <lineage>
        <taxon>Bacteria</taxon>
        <taxon>Pseudomonadati</taxon>
        <taxon>Planctomycetota</taxon>
        <taxon>Planctomycetia</taxon>
        <taxon>Gemmatales</taxon>
        <taxon>Gemmataceae</taxon>
        <taxon>Frigoriglobus</taxon>
    </lineage>
</organism>
<protein>
    <recommendedName>
        <fullName evidence="4">Lipocalin-like domain-containing protein</fullName>
    </recommendedName>
</protein>